<dbReference type="RefSeq" id="WP_013494966.1">
    <property type="nucleotide sequence ID" value="NC_014831.1"/>
</dbReference>
<dbReference type="PANTHER" id="PTHR36930">
    <property type="entry name" value="METAL-SULFUR CLUSTER BIOSYNTHESIS PROTEINS YUAD-RELATED"/>
    <property type="match status" value="1"/>
</dbReference>
<dbReference type="InterPro" id="IPR005302">
    <property type="entry name" value="MoCF_Sase_C"/>
</dbReference>
<accession>E6SH30</accession>
<dbReference type="InterPro" id="IPR011037">
    <property type="entry name" value="Pyrv_Knase-like_insert_dom_sf"/>
</dbReference>
<dbReference type="OrthoDB" id="1550913at2"/>
<feature type="domain" description="MOSC" evidence="2">
    <location>
        <begin position="20"/>
        <end position="152"/>
    </location>
</feature>
<dbReference type="GO" id="GO:0003824">
    <property type="term" value="F:catalytic activity"/>
    <property type="evidence" value="ECO:0007669"/>
    <property type="project" value="InterPro"/>
</dbReference>
<evidence type="ECO:0000259" key="2">
    <source>
        <dbReference type="PROSITE" id="PS51340"/>
    </source>
</evidence>
<dbReference type="EMBL" id="CP002344">
    <property type="protein sequence ID" value="ADU50661.1"/>
    <property type="molecule type" value="Genomic_DNA"/>
</dbReference>
<evidence type="ECO:0000313" key="4">
    <source>
        <dbReference type="Proteomes" id="UP000008915"/>
    </source>
</evidence>
<keyword evidence="4" id="KW-1185">Reference proteome</keyword>
<dbReference type="STRING" id="644966.Tmar_0540"/>
<dbReference type="PANTHER" id="PTHR36930:SF1">
    <property type="entry name" value="MOSC DOMAIN-CONTAINING PROTEIN"/>
    <property type="match status" value="1"/>
</dbReference>
<organism evidence="3 4">
    <name type="scientific">Thermaerobacter marianensis (strain ATCC 700841 / DSM 12885 / JCM 10246 / 7p75a)</name>
    <dbReference type="NCBI Taxonomy" id="644966"/>
    <lineage>
        <taxon>Bacteria</taxon>
        <taxon>Bacillati</taxon>
        <taxon>Bacillota</taxon>
        <taxon>Clostridia</taxon>
        <taxon>Eubacteriales</taxon>
        <taxon>Clostridiales Family XVII. Incertae Sedis</taxon>
        <taxon>Thermaerobacter</taxon>
    </lineage>
</organism>
<proteinExistence type="predicted"/>
<gene>
    <name evidence="3" type="ordered locus">Tmar_0540</name>
</gene>
<feature type="region of interest" description="Disordered" evidence="1">
    <location>
        <begin position="161"/>
        <end position="180"/>
    </location>
</feature>
<protein>
    <submittedName>
        <fullName evidence="3">MOSC domain containing protein</fullName>
    </submittedName>
</protein>
<dbReference type="SUPFAM" id="SSF50800">
    <property type="entry name" value="PK beta-barrel domain-like"/>
    <property type="match status" value="1"/>
</dbReference>
<sequence length="180" mass="18527">MGGGMVVLLCIAPAGGAPVVTVPAARAVAGRGLEGDRYFLGTGTWQGWPDPELTLIEAEVVDAVSRELGRPLDPAALRRNVVTRGVRLADLVGRRFRLGAVWAEGVRPCDPCGYLERRVAPGLKAALAGRGGLRARILTTGWIRTGDPVVAGATGAVEPAPARLPAVPRSSPGGAAGRGR</sequence>
<evidence type="ECO:0000313" key="3">
    <source>
        <dbReference type="EMBL" id="ADU50661.1"/>
    </source>
</evidence>
<dbReference type="InterPro" id="IPR052716">
    <property type="entry name" value="MOSC_domain"/>
</dbReference>
<evidence type="ECO:0000256" key="1">
    <source>
        <dbReference type="SAM" id="MobiDB-lite"/>
    </source>
</evidence>
<dbReference type="Gene3D" id="2.40.33.20">
    <property type="entry name" value="PK beta-barrel domain-like"/>
    <property type="match status" value="1"/>
</dbReference>
<dbReference type="GO" id="GO:0030151">
    <property type="term" value="F:molybdenum ion binding"/>
    <property type="evidence" value="ECO:0007669"/>
    <property type="project" value="InterPro"/>
</dbReference>
<dbReference type="GO" id="GO:0030170">
    <property type="term" value="F:pyridoxal phosphate binding"/>
    <property type="evidence" value="ECO:0007669"/>
    <property type="project" value="InterPro"/>
</dbReference>
<dbReference type="Proteomes" id="UP000008915">
    <property type="component" value="Chromosome"/>
</dbReference>
<dbReference type="Pfam" id="PF03473">
    <property type="entry name" value="MOSC"/>
    <property type="match status" value="1"/>
</dbReference>
<reference evidence="4" key="2">
    <citation type="journal article" date="2010" name="Stand. Genomic Sci.">
        <title>Complete genome sequence of Thermaerobacter marianensis type strain (7p75aT).</title>
        <authorList>
            <person name="Han C."/>
            <person name="Gu W."/>
            <person name="Zhang X."/>
            <person name="Lapidus A."/>
            <person name="Nolan M."/>
            <person name="Copeland A."/>
            <person name="Lucas S."/>
            <person name="Glavina Del Rio T."/>
            <person name="Tice H."/>
            <person name="Cheng J."/>
            <person name="Tapia R."/>
            <person name="Goodwin L."/>
            <person name="Pitluck S."/>
            <person name="Pagani I."/>
            <person name="Ivanova N."/>
            <person name="Mavromatis K."/>
            <person name="Mikhailova N."/>
            <person name="Pati A."/>
            <person name="Chen A."/>
            <person name="Palaniappan K."/>
            <person name="Land M."/>
            <person name="Hauser L."/>
            <person name="Chang Y."/>
            <person name="Jeffries C."/>
            <person name="Schneider S."/>
            <person name="Rohde M."/>
            <person name="Goker M."/>
            <person name="Pukall R."/>
            <person name="Woyke T."/>
            <person name="Bristow J."/>
            <person name="Eisen J."/>
            <person name="Markowitz V."/>
            <person name="Hugenholtz P."/>
            <person name="Kyrpides N."/>
            <person name="Klenk H."/>
            <person name="Detter J."/>
        </authorList>
    </citation>
    <scope>NUCLEOTIDE SEQUENCE [LARGE SCALE GENOMIC DNA]</scope>
    <source>
        <strain evidence="4">ATCC 700841 / DSM 12885 / JCM 10246 / 7p75a</strain>
    </source>
</reference>
<reference evidence="3 4" key="1">
    <citation type="journal article" date="2010" name="Stand. Genomic Sci.">
        <title>Complete genome sequence of Thermaerobacter marianensis type strain (7p75a).</title>
        <authorList>
            <person name="Han C."/>
            <person name="Gu W."/>
            <person name="Zhang X."/>
            <person name="Lapidus A."/>
            <person name="Nolan M."/>
            <person name="Copeland A."/>
            <person name="Lucas S."/>
            <person name="Del Rio T.G."/>
            <person name="Tice H."/>
            <person name="Cheng J.F."/>
            <person name="Tapia R."/>
            <person name="Goodwin L."/>
            <person name="Pitluck S."/>
            <person name="Pagani I."/>
            <person name="Ivanova N."/>
            <person name="Mavromatis K."/>
            <person name="Mikhailova N."/>
            <person name="Pati A."/>
            <person name="Chen A."/>
            <person name="Palaniappan K."/>
            <person name="Land M."/>
            <person name="Hauser L."/>
            <person name="Chang Y.J."/>
            <person name="Jeffries C.D."/>
            <person name="Schneider S."/>
            <person name="Rohde M."/>
            <person name="Goker M."/>
            <person name="Pukall R."/>
            <person name="Woyke T."/>
            <person name="Bristow J."/>
            <person name="Eisen J.A."/>
            <person name="Markowitz V."/>
            <person name="Hugenholtz P."/>
            <person name="Kyrpides N.C."/>
            <person name="Klenk H.P."/>
            <person name="Detter J.C."/>
        </authorList>
    </citation>
    <scope>NUCLEOTIDE SEQUENCE [LARGE SCALE GENOMIC DNA]</scope>
    <source>
        <strain evidence="4">ATCC 700841 / DSM 12885 / JCM 10246 / 7p75a</strain>
    </source>
</reference>
<dbReference type="KEGG" id="tmr:Tmar_0540"/>
<dbReference type="PROSITE" id="PS51340">
    <property type="entry name" value="MOSC"/>
    <property type="match status" value="1"/>
</dbReference>
<dbReference type="AlphaFoldDB" id="E6SH30"/>
<dbReference type="HOGENOM" id="CLU_104911_0_0_9"/>
<dbReference type="eggNOG" id="COG2258">
    <property type="taxonomic scope" value="Bacteria"/>
</dbReference>
<name>E6SH30_THEM7</name>